<evidence type="ECO:0000313" key="2">
    <source>
        <dbReference type="Proteomes" id="UP001054945"/>
    </source>
</evidence>
<proteinExistence type="predicted"/>
<accession>A0AAV4RYF3</accession>
<sequence length="86" mass="9505">MAGVEKHGRCFQIEPYGCKGAFFDNRLENRVHEQGGPLQGFWSVEGKIEYIRTEQQTTGAIFGDGMMISGGGRKLVGEVAMATERH</sequence>
<reference evidence="1 2" key="1">
    <citation type="submission" date="2021-06" db="EMBL/GenBank/DDBJ databases">
        <title>Caerostris extrusa draft genome.</title>
        <authorList>
            <person name="Kono N."/>
            <person name="Arakawa K."/>
        </authorList>
    </citation>
    <scope>NUCLEOTIDE SEQUENCE [LARGE SCALE GENOMIC DNA]</scope>
</reference>
<gene>
    <name evidence="1" type="ORF">CEXT_94861</name>
</gene>
<protein>
    <submittedName>
        <fullName evidence="1">Uncharacterized protein</fullName>
    </submittedName>
</protein>
<dbReference type="AlphaFoldDB" id="A0AAV4RYF3"/>
<evidence type="ECO:0000313" key="1">
    <source>
        <dbReference type="EMBL" id="GIY25881.1"/>
    </source>
</evidence>
<comment type="caution">
    <text evidence="1">The sequence shown here is derived from an EMBL/GenBank/DDBJ whole genome shotgun (WGS) entry which is preliminary data.</text>
</comment>
<organism evidence="1 2">
    <name type="scientific">Caerostris extrusa</name>
    <name type="common">Bark spider</name>
    <name type="synonym">Caerostris bankana</name>
    <dbReference type="NCBI Taxonomy" id="172846"/>
    <lineage>
        <taxon>Eukaryota</taxon>
        <taxon>Metazoa</taxon>
        <taxon>Ecdysozoa</taxon>
        <taxon>Arthropoda</taxon>
        <taxon>Chelicerata</taxon>
        <taxon>Arachnida</taxon>
        <taxon>Araneae</taxon>
        <taxon>Araneomorphae</taxon>
        <taxon>Entelegynae</taxon>
        <taxon>Araneoidea</taxon>
        <taxon>Araneidae</taxon>
        <taxon>Caerostris</taxon>
    </lineage>
</organism>
<dbReference type="EMBL" id="BPLR01008598">
    <property type="protein sequence ID" value="GIY25881.1"/>
    <property type="molecule type" value="Genomic_DNA"/>
</dbReference>
<keyword evidence="2" id="KW-1185">Reference proteome</keyword>
<name>A0AAV4RYF3_CAEEX</name>
<dbReference type="Proteomes" id="UP001054945">
    <property type="component" value="Unassembled WGS sequence"/>
</dbReference>